<reference evidence="1 2" key="1">
    <citation type="journal article" date="2013" name="Genome Announc.">
        <title>Genome Sequence of the Pyrene- and Fluoranthene-Degrading Bacterium Cycloclasticus sp. Strain PY97M.</title>
        <authorList>
            <person name="Cui Z."/>
            <person name="Xu G."/>
            <person name="Li Q."/>
            <person name="Gao W."/>
            <person name="Zheng L."/>
        </authorList>
    </citation>
    <scope>NUCLEOTIDE SEQUENCE [LARGE SCALE GENOMIC DNA]</scope>
    <source>
        <strain evidence="1 2">PY97M</strain>
    </source>
</reference>
<dbReference type="PROSITE" id="PS51343">
    <property type="entry name" value="PII_GLNB_DOM"/>
    <property type="match status" value="1"/>
</dbReference>
<dbReference type="SUPFAM" id="SSF54913">
    <property type="entry name" value="GlnB-like"/>
    <property type="match status" value="1"/>
</dbReference>
<comment type="caution">
    <text evidence="1">The sequence shown here is derived from an EMBL/GenBank/DDBJ whole genome shotgun (WGS) entry which is preliminary data.</text>
</comment>
<dbReference type="InterPro" id="IPR011322">
    <property type="entry name" value="N-reg_PII-like_a/b"/>
</dbReference>
<name>A0AB33Z0X2_9GAMM</name>
<evidence type="ECO:0000313" key="2">
    <source>
        <dbReference type="Proteomes" id="UP000015462"/>
    </source>
</evidence>
<dbReference type="InterPro" id="IPR015867">
    <property type="entry name" value="N-reg_PII/ATP_PRibTrfase_C"/>
</dbReference>
<dbReference type="InterPro" id="IPR002187">
    <property type="entry name" value="N-reg_PII"/>
</dbReference>
<dbReference type="GO" id="GO:0006808">
    <property type="term" value="P:regulation of nitrogen utilization"/>
    <property type="evidence" value="ECO:0007669"/>
    <property type="project" value="InterPro"/>
</dbReference>
<sequence length="116" mass="12825">MHFKLIIVFVDDNKTDKVLKAAREVGATGATIINNARGEGIKQQKTFLGLNLDTQRDVLLFLVEEHLSRKIIEEVSRAGLFDEEPGSGIALQIDVEDAIGVLHQAKKITQSIETEL</sequence>
<dbReference type="EMBL" id="ASHL01000006">
    <property type="protein sequence ID" value="EPD12799.1"/>
    <property type="molecule type" value="Genomic_DNA"/>
</dbReference>
<accession>A0AB33Z0X2</accession>
<dbReference type="AlphaFoldDB" id="A0AB33Z0X2"/>
<organism evidence="1 2">
    <name type="scientific">Cycloclasticus pugetii</name>
    <dbReference type="NCBI Taxonomy" id="34068"/>
    <lineage>
        <taxon>Bacteria</taxon>
        <taxon>Pseudomonadati</taxon>
        <taxon>Pseudomonadota</taxon>
        <taxon>Gammaproteobacteria</taxon>
        <taxon>Thiotrichales</taxon>
        <taxon>Piscirickettsiaceae</taxon>
        <taxon>Cycloclasticus</taxon>
    </lineage>
</organism>
<dbReference type="Proteomes" id="UP000015462">
    <property type="component" value="Unassembled WGS sequence"/>
</dbReference>
<dbReference type="SMART" id="SM00938">
    <property type="entry name" value="P-II"/>
    <property type="match status" value="1"/>
</dbReference>
<gene>
    <name evidence="1" type="ORF">L196_08016</name>
</gene>
<protein>
    <submittedName>
        <fullName evidence="1">Nitrogen regulatory protein PII</fullName>
    </submittedName>
</protein>
<proteinExistence type="predicted"/>
<keyword evidence="2" id="KW-1185">Reference proteome</keyword>
<evidence type="ECO:0000313" key="1">
    <source>
        <dbReference type="EMBL" id="EPD12799.1"/>
    </source>
</evidence>
<dbReference type="Gene3D" id="3.30.70.120">
    <property type="match status" value="1"/>
</dbReference>
<dbReference type="RefSeq" id="WP_015006603.1">
    <property type="nucleotide sequence ID" value="NZ_FQZJ01000001.1"/>
</dbReference>
<dbReference type="GO" id="GO:0030234">
    <property type="term" value="F:enzyme regulator activity"/>
    <property type="evidence" value="ECO:0007669"/>
    <property type="project" value="InterPro"/>
</dbReference>
<dbReference type="Pfam" id="PF00543">
    <property type="entry name" value="P-II"/>
    <property type="match status" value="1"/>
</dbReference>